<dbReference type="InterPro" id="IPR000073">
    <property type="entry name" value="AB_hydrolase_1"/>
</dbReference>
<reference evidence="2" key="2">
    <citation type="submission" date="2023-01" db="EMBL/GenBank/DDBJ databases">
        <authorList>
            <person name="Petersen C."/>
        </authorList>
    </citation>
    <scope>NUCLEOTIDE SEQUENCE</scope>
    <source>
        <strain evidence="2">IBT 15450</strain>
    </source>
</reference>
<evidence type="ECO:0000313" key="2">
    <source>
        <dbReference type="EMBL" id="KAJ6038596.1"/>
    </source>
</evidence>
<dbReference type="InterPro" id="IPR029058">
    <property type="entry name" value="AB_hydrolase_fold"/>
</dbReference>
<dbReference type="AlphaFoldDB" id="A0AAD6N7M1"/>
<dbReference type="PANTHER" id="PTHR43798:SF33">
    <property type="entry name" value="HYDROLASE, PUTATIVE (AFU_ORTHOLOGUE AFUA_2G14860)-RELATED"/>
    <property type="match status" value="1"/>
</dbReference>
<dbReference type="Proteomes" id="UP001219568">
    <property type="component" value="Unassembled WGS sequence"/>
</dbReference>
<dbReference type="GO" id="GO:0017000">
    <property type="term" value="P:antibiotic biosynthetic process"/>
    <property type="evidence" value="ECO:0007669"/>
    <property type="project" value="UniProtKB-ARBA"/>
</dbReference>
<proteinExistence type="predicted"/>
<comment type="caution">
    <text evidence="2">The sequence shown here is derived from an EMBL/GenBank/DDBJ whole genome shotgun (WGS) entry which is preliminary data.</text>
</comment>
<dbReference type="Gene3D" id="3.40.50.1820">
    <property type="entry name" value="alpha/beta hydrolase"/>
    <property type="match status" value="1"/>
</dbReference>
<dbReference type="EMBL" id="JAQJZL010000008">
    <property type="protein sequence ID" value="KAJ6038596.1"/>
    <property type="molecule type" value="Genomic_DNA"/>
</dbReference>
<dbReference type="PANTHER" id="PTHR43798">
    <property type="entry name" value="MONOACYLGLYCEROL LIPASE"/>
    <property type="match status" value="1"/>
</dbReference>
<organism evidence="2 3">
    <name type="scientific">Penicillium canescens</name>
    <dbReference type="NCBI Taxonomy" id="5083"/>
    <lineage>
        <taxon>Eukaryota</taxon>
        <taxon>Fungi</taxon>
        <taxon>Dikarya</taxon>
        <taxon>Ascomycota</taxon>
        <taxon>Pezizomycotina</taxon>
        <taxon>Eurotiomycetes</taxon>
        <taxon>Eurotiomycetidae</taxon>
        <taxon>Eurotiales</taxon>
        <taxon>Aspergillaceae</taxon>
        <taxon>Penicillium</taxon>
    </lineage>
</organism>
<accession>A0AAD6N7M1</accession>
<evidence type="ECO:0000313" key="3">
    <source>
        <dbReference type="Proteomes" id="UP001219568"/>
    </source>
</evidence>
<dbReference type="InterPro" id="IPR050266">
    <property type="entry name" value="AB_hydrolase_sf"/>
</dbReference>
<reference evidence="2" key="1">
    <citation type="journal article" date="2023" name="IMA Fungus">
        <title>Comparative genomic study of the Penicillium genus elucidates a diverse pangenome and 15 lateral gene transfer events.</title>
        <authorList>
            <person name="Petersen C."/>
            <person name="Sorensen T."/>
            <person name="Nielsen M.R."/>
            <person name="Sondergaard T.E."/>
            <person name="Sorensen J.L."/>
            <person name="Fitzpatrick D.A."/>
            <person name="Frisvad J.C."/>
            <person name="Nielsen K.L."/>
        </authorList>
    </citation>
    <scope>NUCLEOTIDE SEQUENCE</scope>
    <source>
        <strain evidence="2">IBT 15450</strain>
    </source>
</reference>
<dbReference type="SUPFAM" id="SSF53474">
    <property type="entry name" value="alpha/beta-Hydrolases"/>
    <property type="match status" value="1"/>
</dbReference>
<protein>
    <submittedName>
        <fullName evidence="2">Alpha/beta-hydrolase</fullName>
    </submittedName>
</protein>
<dbReference type="GO" id="GO:0016020">
    <property type="term" value="C:membrane"/>
    <property type="evidence" value="ECO:0007669"/>
    <property type="project" value="TreeGrafter"/>
</dbReference>
<evidence type="ECO:0000259" key="1">
    <source>
        <dbReference type="Pfam" id="PF00561"/>
    </source>
</evidence>
<keyword evidence="3" id="KW-1185">Reference proteome</keyword>
<name>A0AAD6N7M1_PENCN</name>
<sequence>MTYLSLEFSGVTPVLSKDYELFLVDLPGHSASREFLPLTLDNAVDALARLIKTKVPGGKTHLVGLSMGGFMILELARRHPELLLSLWCTGCAPNYGFKLWLFSQPRLLTGLIRCISSLANERMFWLSLGVKPVPGLREQCRKNQSMALLTAGFTELVKITRESLAEIKGVRIAIIAGAKLDNVRDATDAGKILGSANPECKGFVVREAIHWWDLQFPELFARGIRAWIEGREMPKECELLS</sequence>
<dbReference type="Pfam" id="PF00561">
    <property type="entry name" value="Abhydrolase_1"/>
    <property type="match status" value="1"/>
</dbReference>
<dbReference type="GO" id="GO:0072330">
    <property type="term" value="P:monocarboxylic acid biosynthetic process"/>
    <property type="evidence" value="ECO:0007669"/>
    <property type="project" value="UniProtKB-ARBA"/>
</dbReference>
<gene>
    <name evidence="2" type="ORF">N7460_007313</name>
</gene>
<feature type="domain" description="AB hydrolase-1" evidence="1">
    <location>
        <begin position="8"/>
        <end position="106"/>
    </location>
</feature>